<dbReference type="SUPFAM" id="SSF51905">
    <property type="entry name" value="FAD/NAD(P)-binding domain"/>
    <property type="match status" value="1"/>
</dbReference>
<keyword evidence="3" id="KW-0274">FAD</keyword>
<dbReference type="InterPro" id="IPR057661">
    <property type="entry name" value="RsdA/BaiN/AoA(So)_Rossmann"/>
</dbReference>
<proteinExistence type="predicted"/>
<keyword evidence="2" id="KW-0285">Flavoprotein</keyword>
<evidence type="ECO:0000256" key="1">
    <source>
        <dbReference type="ARBA" id="ARBA00001974"/>
    </source>
</evidence>
<dbReference type="InterPro" id="IPR055178">
    <property type="entry name" value="RsdA/BaiN/AoA(So)-like_dom"/>
</dbReference>
<evidence type="ECO:0000313" key="7">
    <source>
        <dbReference type="Proteomes" id="UP001293718"/>
    </source>
</evidence>
<evidence type="ECO:0000259" key="5">
    <source>
        <dbReference type="Pfam" id="PF22780"/>
    </source>
</evidence>
<keyword evidence="7" id="KW-1185">Reference proteome</keyword>
<dbReference type="SUPFAM" id="SSF160996">
    <property type="entry name" value="HI0933 insert domain-like"/>
    <property type="match status" value="1"/>
</dbReference>
<dbReference type="RefSeq" id="WP_322468597.1">
    <property type="nucleotide sequence ID" value="NZ_JAXOJX010000114.1"/>
</dbReference>
<evidence type="ECO:0000259" key="4">
    <source>
        <dbReference type="Pfam" id="PF03486"/>
    </source>
</evidence>
<dbReference type="InterPro" id="IPR004792">
    <property type="entry name" value="BaiN-like"/>
</dbReference>
<dbReference type="Gene3D" id="3.50.50.60">
    <property type="entry name" value="FAD/NAD(P)-binding domain"/>
    <property type="match status" value="1"/>
</dbReference>
<dbReference type="Pfam" id="PF03486">
    <property type="entry name" value="HI0933_like"/>
    <property type="match status" value="1"/>
</dbReference>
<feature type="domain" description="RsdA/BaiN/AoA(So)-like Rossmann fold-like" evidence="4">
    <location>
        <begin position="8"/>
        <end position="423"/>
    </location>
</feature>
<dbReference type="NCBIfam" id="TIGR00275">
    <property type="entry name" value="aminoacetone oxidase family FAD-binding enzyme"/>
    <property type="match status" value="1"/>
</dbReference>
<organism evidence="6 7">
    <name type="scientific">Azohydromonas lata</name>
    <dbReference type="NCBI Taxonomy" id="45677"/>
    <lineage>
        <taxon>Bacteria</taxon>
        <taxon>Pseudomonadati</taxon>
        <taxon>Pseudomonadota</taxon>
        <taxon>Betaproteobacteria</taxon>
        <taxon>Burkholderiales</taxon>
        <taxon>Sphaerotilaceae</taxon>
        <taxon>Azohydromonas</taxon>
    </lineage>
</organism>
<evidence type="ECO:0000256" key="3">
    <source>
        <dbReference type="ARBA" id="ARBA00022827"/>
    </source>
</evidence>
<dbReference type="PRINTS" id="PR00420">
    <property type="entry name" value="RNGMNOXGNASE"/>
</dbReference>
<dbReference type="EMBL" id="JAXOJX010000114">
    <property type="protein sequence ID" value="MDZ5461439.1"/>
    <property type="molecule type" value="Genomic_DNA"/>
</dbReference>
<evidence type="ECO:0000313" key="6">
    <source>
        <dbReference type="EMBL" id="MDZ5461439.1"/>
    </source>
</evidence>
<reference evidence="6 7" key="1">
    <citation type="submission" date="2023-11" db="EMBL/GenBank/DDBJ databases">
        <title>Draft genome of Azohydromonas lata strain H1 (DSM1123), a polyhydroxyalkanoate producer.</title>
        <authorList>
            <person name="Traversa D."/>
            <person name="D'Addabbo P."/>
            <person name="Pazzani C."/>
            <person name="Manzari C."/>
            <person name="Chiara M."/>
            <person name="Scrascia M."/>
        </authorList>
    </citation>
    <scope>NUCLEOTIDE SEQUENCE [LARGE SCALE GENOMIC DNA]</scope>
    <source>
        <strain evidence="6 7">H1</strain>
    </source>
</reference>
<name>A0ABU5IRC5_9BURK</name>
<comment type="caution">
    <text evidence="6">The sequence shown here is derived from an EMBL/GenBank/DDBJ whole genome shotgun (WGS) entry which is preliminary data.</text>
</comment>
<dbReference type="PANTHER" id="PTHR42887">
    <property type="entry name" value="OS12G0638800 PROTEIN"/>
    <property type="match status" value="1"/>
</dbReference>
<dbReference type="Gene3D" id="1.10.8.260">
    <property type="entry name" value="HI0933 insert domain-like"/>
    <property type="match status" value="1"/>
</dbReference>
<dbReference type="Gene3D" id="2.40.30.10">
    <property type="entry name" value="Translation factors"/>
    <property type="match status" value="1"/>
</dbReference>
<sequence>MSTPAFPVAVVGAGPAGLMAAERLAQAGLPVEVFDAMPSVGRKFLLAGKGGMNLTHSEPFDRFSSRYGQRQPHVEPLLRRFDADALRRWAAELGIDTFVGSSGRVFPTDMKAAPLLRAWLHRLRGLGVAFHMRHRWVGFDAAAAPDAPPPALRFETPQGGTTVRARAVVLALGGASWPRLGSTGAWVPLLTGRGVDVAPLQPANCGFDVARATEDGATQEGWSDFLRSRFAGAPLKTVALRFEHGGQRFEQRGEFVLTEAGVEGSLVYAASSLLREAINEHGQAVPTLDLLPDRSADFVATELARPRGARSLSTHLKTRLHLDGAKAALLHELLPKSAFDTGAGTAALAAAIKALPLRLVRPRPIAEAISSAGGVRFEALDDVTFGLRALPGVWCAGEMLDWEAPTGGYLLTACFASGVAAADGVLKALRAG</sequence>
<protein>
    <submittedName>
        <fullName evidence="6">TIGR03862 family flavoprotein</fullName>
    </submittedName>
</protein>
<dbReference type="Proteomes" id="UP001293718">
    <property type="component" value="Unassembled WGS sequence"/>
</dbReference>
<dbReference type="InterPro" id="IPR036188">
    <property type="entry name" value="FAD/NAD-bd_sf"/>
</dbReference>
<dbReference type="PANTHER" id="PTHR42887:SF1">
    <property type="entry name" value="BLR3961 PROTEIN"/>
    <property type="match status" value="1"/>
</dbReference>
<accession>A0ABU5IRC5</accession>
<evidence type="ECO:0000256" key="2">
    <source>
        <dbReference type="ARBA" id="ARBA00022630"/>
    </source>
</evidence>
<dbReference type="InterPro" id="IPR022460">
    <property type="entry name" value="Flavoprotein_PP4765"/>
</dbReference>
<gene>
    <name evidence="6" type="ORF">SM757_33170</name>
</gene>
<dbReference type="InterPro" id="IPR023166">
    <property type="entry name" value="BaiN-like_dom_sf"/>
</dbReference>
<comment type="cofactor">
    <cofactor evidence="1">
        <name>FAD</name>
        <dbReference type="ChEBI" id="CHEBI:57692"/>
    </cofactor>
</comment>
<dbReference type="Pfam" id="PF22780">
    <property type="entry name" value="HI0933_like_1st"/>
    <property type="match status" value="1"/>
</dbReference>
<feature type="domain" description="RsdA/BaiN/AoA(So)-like insert" evidence="5">
    <location>
        <begin position="219"/>
        <end position="370"/>
    </location>
</feature>
<dbReference type="NCBIfam" id="TIGR03862">
    <property type="entry name" value="flavo_PP4765"/>
    <property type="match status" value="1"/>
</dbReference>